<organism evidence="15">
    <name type="scientific">Hellea balneolensis</name>
    <dbReference type="NCBI Taxonomy" id="287478"/>
    <lineage>
        <taxon>Bacteria</taxon>
        <taxon>Pseudomonadati</taxon>
        <taxon>Pseudomonadota</taxon>
        <taxon>Alphaproteobacteria</taxon>
        <taxon>Maricaulales</taxon>
        <taxon>Robiginitomaculaceae</taxon>
        <taxon>Hellea</taxon>
    </lineage>
</organism>
<name>A0A7V5NXM1_9PROT</name>
<dbReference type="GO" id="GO:0008650">
    <property type="term" value="F:rRNA (uridine-2'-O-)-methyltransferase activity"/>
    <property type="evidence" value="ECO:0007669"/>
    <property type="project" value="UniProtKB-UniRule"/>
</dbReference>
<sequence length="242" mass="26487">MSGGKPAAEPRRWKRKTSSKDGDTRMMDERVKTARGRKMSSTLWLKRQLNDPYVKKARQMGYRARAAFKLKELDEKFHLLRPGIKVVDLGAAPGSWTQVALEARVGHIVGIDILEVEPVPGAEILHMDFMSEEAPALLKAKLGGPVDLVMSDLAANTTGHRQTDHLRTIALVEAAADFALDVLAPGGDFVSKVFQGGAQADLLAKLKKNFTSVRHAKPKASRVGSPEIYLIAKGFHGIDNNK</sequence>
<evidence type="ECO:0000256" key="7">
    <source>
        <dbReference type="ARBA" id="ARBA00041129"/>
    </source>
</evidence>
<dbReference type="EC" id="2.1.1.166" evidence="6 11"/>
<feature type="active site" description="Proton acceptor" evidence="11 12">
    <location>
        <position position="192"/>
    </location>
</feature>
<keyword evidence="1 11" id="KW-0698">rRNA processing</keyword>
<dbReference type="Proteomes" id="UP000885806">
    <property type="component" value="Unassembled WGS sequence"/>
</dbReference>
<feature type="binding site" evidence="11">
    <location>
        <position position="96"/>
    </location>
    <ligand>
        <name>S-adenosyl-L-methionine</name>
        <dbReference type="ChEBI" id="CHEBI:59789"/>
    </ligand>
</feature>
<evidence type="ECO:0000256" key="10">
    <source>
        <dbReference type="ARBA" id="ARBA00048970"/>
    </source>
</evidence>
<evidence type="ECO:0000256" key="5">
    <source>
        <dbReference type="ARBA" id="ARBA00037569"/>
    </source>
</evidence>
<keyword evidence="2 11" id="KW-0489">Methyltransferase</keyword>
<comment type="catalytic activity">
    <reaction evidence="10 11">
        <text>uridine(2552) in 23S rRNA + S-adenosyl-L-methionine = 2'-O-methyluridine(2552) in 23S rRNA + S-adenosyl-L-homocysteine + H(+)</text>
        <dbReference type="Rhea" id="RHEA:42720"/>
        <dbReference type="Rhea" id="RHEA-COMP:10202"/>
        <dbReference type="Rhea" id="RHEA-COMP:10203"/>
        <dbReference type="ChEBI" id="CHEBI:15378"/>
        <dbReference type="ChEBI" id="CHEBI:57856"/>
        <dbReference type="ChEBI" id="CHEBI:59789"/>
        <dbReference type="ChEBI" id="CHEBI:65315"/>
        <dbReference type="ChEBI" id="CHEBI:74478"/>
        <dbReference type="EC" id="2.1.1.166"/>
    </reaction>
</comment>
<dbReference type="PANTHER" id="PTHR10920:SF18">
    <property type="entry name" value="RRNA METHYLTRANSFERASE 2, MITOCHONDRIAL"/>
    <property type="match status" value="1"/>
</dbReference>
<evidence type="ECO:0000256" key="1">
    <source>
        <dbReference type="ARBA" id="ARBA00022552"/>
    </source>
</evidence>
<dbReference type="EMBL" id="DROP01000266">
    <property type="protein sequence ID" value="HHI89092.1"/>
    <property type="molecule type" value="Genomic_DNA"/>
</dbReference>
<evidence type="ECO:0000256" key="2">
    <source>
        <dbReference type="ARBA" id="ARBA00022603"/>
    </source>
</evidence>
<evidence type="ECO:0000256" key="3">
    <source>
        <dbReference type="ARBA" id="ARBA00022679"/>
    </source>
</evidence>
<evidence type="ECO:0000256" key="9">
    <source>
        <dbReference type="ARBA" id="ARBA00042745"/>
    </source>
</evidence>
<dbReference type="InterPro" id="IPR029063">
    <property type="entry name" value="SAM-dependent_MTases_sf"/>
</dbReference>
<dbReference type="PANTHER" id="PTHR10920">
    <property type="entry name" value="RIBOSOMAL RNA METHYLTRANSFERASE"/>
    <property type="match status" value="1"/>
</dbReference>
<evidence type="ECO:0000259" key="14">
    <source>
        <dbReference type="Pfam" id="PF01728"/>
    </source>
</evidence>
<evidence type="ECO:0000256" key="8">
    <source>
        <dbReference type="ARBA" id="ARBA00041995"/>
    </source>
</evidence>
<feature type="domain" description="Ribosomal RNA methyltransferase FtsJ" evidence="14">
    <location>
        <begin position="62"/>
        <end position="235"/>
    </location>
</feature>
<comment type="caution">
    <text evidence="15">The sequence shown here is derived from an EMBL/GenBank/DDBJ whole genome shotgun (WGS) entry which is preliminary data.</text>
</comment>
<dbReference type="Pfam" id="PF01728">
    <property type="entry name" value="FtsJ"/>
    <property type="match status" value="1"/>
</dbReference>
<comment type="similarity">
    <text evidence="11">Belongs to the class I-like SAM-binding methyltransferase superfamily. RNA methyltransferase RlmE family.</text>
</comment>
<keyword evidence="3 11" id="KW-0808">Transferase</keyword>
<evidence type="ECO:0000256" key="13">
    <source>
        <dbReference type="SAM" id="MobiDB-lite"/>
    </source>
</evidence>
<evidence type="ECO:0000313" key="15">
    <source>
        <dbReference type="EMBL" id="HHI89092.1"/>
    </source>
</evidence>
<keyword evidence="11" id="KW-0963">Cytoplasm</keyword>
<comment type="subcellular location">
    <subcellularLocation>
        <location evidence="11">Cytoplasm</location>
    </subcellularLocation>
</comment>
<dbReference type="InterPro" id="IPR015507">
    <property type="entry name" value="rRNA-MeTfrase_E"/>
</dbReference>
<accession>A0A7V5NXM1</accession>
<dbReference type="PIRSF" id="PIRSF005461">
    <property type="entry name" value="23S_rRNA_mtase"/>
    <property type="match status" value="1"/>
</dbReference>
<dbReference type="AlphaFoldDB" id="A0A7V5NXM1"/>
<proteinExistence type="inferred from homology"/>
<dbReference type="Gene3D" id="3.40.50.150">
    <property type="entry name" value="Vaccinia Virus protein VP39"/>
    <property type="match status" value="1"/>
</dbReference>
<dbReference type="InterPro" id="IPR002877">
    <property type="entry name" value="RNA_MeTrfase_FtsJ_dom"/>
</dbReference>
<evidence type="ECO:0000256" key="4">
    <source>
        <dbReference type="ARBA" id="ARBA00022691"/>
    </source>
</evidence>
<dbReference type="HAMAP" id="MF_01547">
    <property type="entry name" value="RNA_methyltr_E"/>
    <property type="match status" value="1"/>
</dbReference>
<keyword evidence="4 11" id="KW-0949">S-adenosyl-L-methionine</keyword>
<comment type="function">
    <text evidence="5 11">Specifically methylates the uridine in position 2552 of 23S rRNA at the 2'-O position of the ribose in the fully assembled 50S ribosomal subunit.</text>
</comment>
<gene>
    <name evidence="11" type="primary">rlmE</name>
    <name evidence="11" type="synonym">ftsJ</name>
    <name evidence="11" type="synonym">rrmJ</name>
    <name evidence="15" type="ORF">ENK01_03980</name>
</gene>
<evidence type="ECO:0000256" key="12">
    <source>
        <dbReference type="PIRSR" id="PIRSR005461-1"/>
    </source>
</evidence>
<evidence type="ECO:0000256" key="11">
    <source>
        <dbReference type="HAMAP-Rule" id="MF_01547"/>
    </source>
</evidence>
<dbReference type="GO" id="GO:0005737">
    <property type="term" value="C:cytoplasm"/>
    <property type="evidence" value="ECO:0007669"/>
    <property type="project" value="UniProtKB-SubCell"/>
</dbReference>
<feature type="binding site" evidence="11">
    <location>
        <position position="152"/>
    </location>
    <ligand>
        <name>S-adenosyl-L-methionine</name>
        <dbReference type="ChEBI" id="CHEBI:59789"/>
    </ligand>
</feature>
<reference evidence="15" key="1">
    <citation type="journal article" date="2020" name="mSystems">
        <title>Genome- and Community-Level Interaction Insights into Carbon Utilization and Element Cycling Functions of Hydrothermarchaeota in Hydrothermal Sediment.</title>
        <authorList>
            <person name="Zhou Z."/>
            <person name="Liu Y."/>
            <person name="Xu W."/>
            <person name="Pan J."/>
            <person name="Luo Z.H."/>
            <person name="Li M."/>
        </authorList>
    </citation>
    <scope>NUCLEOTIDE SEQUENCE [LARGE SCALE GENOMIC DNA]</scope>
    <source>
        <strain evidence="15">HyVt-538</strain>
    </source>
</reference>
<feature type="binding site" evidence="11">
    <location>
        <position position="94"/>
    </location>
    <ligand>
        <name>S-adenosyl-L-methionine</name>
        <dbReference type="ChEBI" id="CHEBI:59789"/>
    </ligand>
</feature>
<evidence type="ECO:0000256" key="6">
    <source>
        <dbReference type="ARBA" id="ARBA00038861"/>
    </source>
</evidence>
<feature type="compositionally biased region" description="Basic and acidic residues" evidence="13">
    <location>
        <begin position="18"/>
        <end position="29"/>
    </location>
</feature>
<dbReference type="SUPFAM" id="SSF53335">
    <property type="entry name" value="S-adenosyl-L-methionine-dependent methyltransferases"/>
    <property type="match status" value="1"/>
</dbReference>
<protein>
    <recommendedName>
        <fullName evidence="7 11">Ribosomal RNA large subunit methyltransferase E</fullName>
        <ecNumber evidence="6 11">2.1.1.166</ecNumber>
    </recommendedName>
    <alternativeName>
        <fullName evidence="9 11">23S rRNA Um2552 methyltransferase</fullName>
    </alternativeName>
    <alternativeName>
        <fullName evidence="8 11">rRNA (uridine-2'-O-)-methyltransferase</fullName>
    </alternativeName>
</protein>
<feature type="binding site" evidence="11">
    <location>
        <position position="128"/>
    </location>
    <ligand>
        <name>S-adenosyl-L-methionine</name>
        <dbReference type="ChEBI" id="CHEBI:59789"/>
    </ligand>
</feature>
<dbReference type="InterPro" id="IPR050082">
    <property type="entry name" value="RNA_methyltr_RlmE"/>
</dbReference>
<feature type="binding site" evidence="11">
    <location>
        <position position="112"/>
    </location>
    <ligand>
        <name>S-adenosyl-L-methionine</name>
        <dbReference type="ChEBI" id="CHEBI:59789"/>
    </ligand>
</feature>
<feature type="region of interest" description="Disordered" evidence="13">
    <location>
        <begin position="1"/>
        <end position="29"/>
    </location>
</feature>